<comment type="caution">
    <text evidence="2">The sequence shown here is derived from an EMBL/GenBank/DDBJ whole genome shotgun (WGS) entry which is preliminary data.</text>
</comment>
<feature type="region of interest" description="Disordered" evidence="1">
    <location>
        <begin position="36"/>
        <end position="72"/>
    </location>
</feature>
<proteinExistence type="predicted"/>
<reference evidence="2 3" key="1">
    <citation type="submission" date="2018-11" db="EMBL/GenBank/DDBJ databases">
        <title>Genome assembly of Steccherinum ochraceum LE-BIN_3174, the white-rot fungus of the Steccherinaceae family (The Residual Polyporoid clade, Polyporales, Basidiomycota).</title>
        <authorList>
            <person name="Fedorova T.V."/>
            <person name="Glazunova O.A."/>
            <person name="Landesman E.O."/>
            <person name="Moiseenko K.V."/>
            <person name="Psurtseva N.V."/>
            <person name="Savinova O.S."/>
            <person name="Shakhova N.V."/>
            <person name="Tyazhelova T.V."/>
            <person name="Vasina D.V."/>
        </authorList>
    </citation>
    <scope>NUCLEOTIDE SEQUENCE [LARGE SCALE GENOMIC DNA]</scope>
    <source>
        <strain evidence="2 3">LE-BIN_3174</strain>
    </source>
</reference>
<dbReference type="Proteomes" id="UP000292702">
    <property type="component" value="Unassembled WGS sequence"/>
</dbReference>
<feature type="compositionally biased region" description="Gly residues" evidence="1">
    <location>
        <begin position="150"/>
        <end position="159"/>
    </location>
</feature>
<feature type="compositionally biased region" description="Basic and acidic residues" evidence="1">
    <location>
        <begin position="48"/>
        <end position="61"/>
    </location>
</feature>
<organism evidence="2 3">
    <name type="scientific">Steccherinum ochraceum</name>
    <dbReference type="NCBI Taxonomy" id="92696"/>
    <lineage>
        <taxon>Eukaryota</taxon>
        <taxon>Fungi</taxon>
        <taxon>Dikarya</taxon>
        <taxon>Basidiomycota</taxon>
        <taxon>Agaricomycotina</taxon>
        <taxon>Agaricomycetes</taxon>
        <taxon>Polyporales</taxon>
        <taxon>Steccherinaceae</taxon>
        <taxon>Steccherinum</taxon>
    </lineage>
</organism>
<feature type="compositionally biased region" description="Basic and acidic residues" evidence="1">
    <location>
        <begin position="128"/>
        <end position="146"/>
    </location>
</feature>
<name>A0A4R0RR26_9APHY</name>
<gene>
    <name evidence="2" type="ORF">EIP91_004417</name>
</gene>
<sequence>MYSLASRTAIKRSSAAVASTSRSFAPVAVAAPRYYSSTVHGNDPEVLEQEKQRNLRNEQHKTSTPVRNAPGWNEYLASASEAAIKADRGDTEPHELAEHTVKHMKERHHTVETTTTTPGEGSSSKSETVNEERVDAREASYEKDEVGGPLKKGGVGASA</sequence>
<feature type="region of interest" description="Disordered" evidence="1">
    <location>
        <begin position="1"/>
        <end position="23"/>
    </location>
</feature>
<evidence type="ECO:0000313" key="2">
    <source>
        <dbReference type="EMBL" id="TCD70236.1"/>
    </source>
</evidence>
<dbReference type="EMBL" id="RWJN01000025">
    <property type="protein sequence ID" value="TCD70236.1"/>
    <property type="molecule type" value="Genomic_DNA"/>
</dbReference>
<accession>A0A4R0RR26</accession>
<keyword evidence="3" id="KW-1185">Reference proteome</keyword>
<dbReference type="OrthoDB" id="529205at2759"/>
<protein>
    <submittedName>
        <fullName evidence="2">Uncharacterized protein</fullName>
    </submittedName>
</protein>
<feature type="compositionally biased region" description="Low complexity" evidence="1">
    <location>
        <begin position="112"/>
        <end position="127"/>
    </location>
</feature>
<dbReference type="AlphaFoldDB" id="A0A4R0RR26"/>
<evidence type="ECO:0000313" key="3">
    <source>
        <dbReference type="Proteomes" id="UP000292702"/>
    </source>
</evidence>
<evidence type="ECO:0000256" key="1">
    <source>
        <dbReference type="SAM" id="MobiDB-lite"/>
    </source>
</evidence>
<dbReference type="STRING" id="92696.A0A4R0RR26"/>
<feature type="region of interest" description="Disordered" evidence="1">
    <location>
        <begin position="102"/>
        <end position="159"/>
    </location>
</feature>
<feature type="compositionally biased region" description="Low complexity" evidence="1">
    <location>
        <begin position="13"/>
        <end position="23"/>
    </location>
</feature>